<dbReference type="Pfam" id="PF20258">
    <property type="entry name" value="tRNA_Me_trans_C"/>
    <property type="match status" value="1"/>
</dbReference>
<keyword evidence="9" id="KW-0694">RNA-binding</keyword>
<evidence type="ECO:0000256" key="9">
    <source>
        <dbReference type="ARBA" id="ARBA00022884"/>
    </source>
</evidence>
<dbReference type="Pfam" id="PF20259">
    <property type="entry name" value="tRNA_Me_trans_M"/>
    <property type="match status" value="1"/>
</dbReference>
<evidence type="ECO:0000256" key="11">
    <source>
        <dbReference type="ARBA" id="ARBA00049564"/>
    </source>
</evidence>
<feature type="domain" description="tRNA-specific 2-thiouridylase MnmA-like central" evidence="13">
    <location>
        <begin position="239"/>
        <end position="311"/>
    </location>
</feature>
<dbReference type="NCBIfam" id="NF001138">
    <property type="entry name" value="PRK00143.1"/>
    <property type="match status" value="1"/>
</dbReference>
<reference evidence="14 15" key="1">
    <citation type="journal article" date="2011" name="Proc. Natl. Acad. Sci. U.S.A.">
        <title>Evolutionary erosion of yeast sex chromosomes by mating-type switching accidents.</title>
        <authorList>
            <person name="Gordon J.L."/>
            <person name="Armisen D."/>
            <person name="Proux-Wera E."/>
            <person name="Oheigeartaigh S.S."/>
            <person name="Byrne K.P."/>
            <person name="Wolfe K.H."/>
        </authorList>
    </citation>
    <scope>NUCLEOTIDE SEQUENCE [LARGE SCALE GENOMIC DNA]</scope>
    <source>
        <strain evidence="15">ATCC 24235 / CBS 4417 / NBRC 1672 / NRRL Y-8282 / UCD 70-5</strain>
    </source>
</reference>
<dbReference type="eggNOG" id="KOG2805">
    <property type="taxonomic scope" value="Eukaryota"/>
</dbReference>
<dbReference type="GO" id="GO:0005739">
    <property type="term" value="C:mitochondrion"/>
    <property type="evidence" value="ECO:0007669"/>
    <property type="project" value="EnsemblFungi"/>
</dbReference>
<dbReference type="InterPro" id="IPR014729">
    <property type="entry name" value="Rossmann-like_a/b/a_fold"/>
</dbReference>
<evidence type="ECO:0000313" key="15">
    <source>
        <dbReference type="Proteomes" id="UP000005666"/>
    </source>
</evidence>
<dbReference type="InterPro" id="IPR046884">
    <property type="entry name" value="MnmA-like_central"/>
</dbReference>
<dbReference type="FunFam" id="2.30.30.280:FF:000001">
    <property type="entry name" value="tRNA-specific 2-thiouridylase MnmA"/>
    <property type="match status" value="1"/>
</dbReference>
<comment type="catalytic activity">
    <reaction evidence="11">
        <text>5-taurinomethyluridine(34) in tRNA + S-sulfanyl-L-cysteinyl-[protein] + AH2 + ATP = 5-taurinomethyl-2-thiouridine(34) in tRNA + L-cysteinyl-[protein] + A + AMP + diphosphate + H(+)</text>
        <dbReference type="Rhea" id="RHEA:47040"/>
        <dbReference type="Rhea" id="RHEA-COMP:10131"/>
        <dbReference type="Rhea" id="RHEA-COMP:11726"/>
        <dbReference type="Rhea" id="RHEA-COMP:11732"/>
        <dbReference type="Rhea" id="RHEA-COMP:11733"/>
        <dbReference type="ChEBI" id="CHEBI:13193"/>
        <dbReference type="ChEBI" id="CHEBI:15378"/>
        <dbReference type="ChEBI" id="CHEBI:17499"/>
        <dbReference type="ChEBI" id="CHEBI:29950"/>
        <dbReference type="ChEBI" id="CHEBI:30616"/>
        <dbReference type="ChEBI" id="CHEBI:33019"/>
        <dbReference type="ChEBI" id="CHEBI:61963"/>
        <dbReference type="ChEBI" id="CHEBI:87171"/>
        <dbReference type="ChEBI" id="CHEBI:87172"/>
        <dbReference type="ChEBI" id="CHEBI:456215"/>
        <dbReference type="EC" id="2.8.1.14"/>
    </reaction>
</comment>
<evidence type="ECO:0000256" key="2">
    <source>
        <dbReference type="ARBA" id="ARBA00006191"/>
    </source>
</evidence>
<name>G8BMP7_TETPH</name>
<keyword evidence="7" id="KW-0547">Nucleotide-binding</keyword>
<dbReference type="Gene3D" id="2.40.30.10">
    <property type="entry name" value="Translation factors"/>
    <property type="match status" value="1"/>
</dbReference>
<dbReference type="Pfam" id="PF03054">
    <property type="entry name" value="tRNA_Me_trans"/>
    <property type="match status" value="1"/>
</dbReference>
<dbReference type="GO" id="GO:0000049">
    <property type="term" value="F:tRNA binding"/>
    <property type="evidence" value="ECO:0007669"/>
    <property type="project" value="UniProtKB-KW"/>
</dbReference>
<gene>
    <name evidence="14" type="primary">TPHA0A00900</name>
    <name evidence="14" type="ordered locus">TPHA_0A00900</name>
</gene>
<dbReference type="STRING" id="1071381.G8BMP7"/>
<protein>
    <recommendedName>
        <fullName evidence="3">tRNA-5-taurinomethyluridine 2-sulfurtransferase</fullName>
        <ecNumber evidence="3">2.8.1.14</ecNumber>
    </recommendedName>
</protein>
<comment type="function">
    <text evidence="1">Catalyzes the 2-thiolation of uridine at the wobble position (U34) of mitochondrial tRNA(Lys), tRNA(Glu) and tRNA(Gln). Required for the formation of 5-taurinomethyl-2-thiouridine (tm5s2U) of mitochondrial tRNA(Lys), tRNA(Glu), and tRNA(Gln) at the wobble position. ATP is required to activate the C2 atom of the wobble base.</text>
</comment>
<dbReference type="AlphaFoldDB" id="G8BMP7"/>
<dbReference type="Gene3D" id="2.30.30.280">
    <property type="entry name" value="Adenine nucleotide alpha hydrolases-like domains"/>
    <property type="match status" value="1"/>
</dbReference>
<dbReference type="OrthoDB" id="3685at2759"/>
<sequence length="415" mass="46935">MLSKYSSLISKRVVNGYNVQRLPSKFDNIIVAMSGGVDSSVAAAIFSEYYPNVRGIYMQNWSQSQSLDDPNKEPCYEKDWKDACRVGEHLNIPVDFINFENDYWNNVFQPMLDMYANGLTPNPDINCNTFVKFGSLVEHLDNKYGKDNYWLVSGHYSRILNEINSDASHLLRSYDKGKDQSYYLSQVASNIFPRLLLPIGNLIKPEVRSLATSCGLENANKPDSQGICFVNNSQHGKFKNFLKHYLTADEGNIVTIDSKTNEKKIWGKHSGLWSYTIGQKVGISMPQGDPNYKGTWFVSEKNKTSNELVIVKNGDNEALYNKKLSIGPFKPLGIDTIALQALCKNALKDKTLVLQYRSLQTPIHIKECEFKDLDNNEVELTLELNTKQRAIVAGQYGCLYINERVLGSGTISKTW</sequence>
<evidence type="ECO:0000259" key="13">
    <source>
        <dbReference type="Pfam" id="PF20259"/>
    </source>
</evidence>
<dbReference type="GO" id="GO:1990799">
    <property type="term" value="P:mitochondrial tRNA wobble position uridine thiolation"/>
    <property type="evidence" value="ECO:0007669"/>
    <property type="project" value="EnsemblFungi"/>
</dbReference>
<dbReference type="EMBL" id="HE612856">
    <property type="protein sequence ID" value="CCE61175.1"/>
    <property type="molecule type" value="Genomic_DNA"/>
</dbReference>
<dbReference type="GeneID" id="11532785"/>
<keyword evidence="8" id="KW-0067">ATP-binding</keyword>
<dbReference type="SUPFAM" id="SSF52402">
    <property type="entry name" value="Adenine nucleotide alpha hydrolases-like"/>
    <property type="match status" value="1"/>
</dbReference>
<dbReference type="CDD" id="cd01998">
    <property type="entry name" value="MnmA_TRMU-like"/>
    <property type="match status" value="1"/>
</dbReference>
<organism evidence="14 15">
    <name type="scientific">Tetrapisispora phaffii (strain ATCC 24235 / CBS 4417 / NBRC 1672 / NRRL Y-8282 / UCD 70-5)</name>
    <name type="common">Yeast</name>
    <name type="synonym">Fabospora phaffii</name>
    <dbReference type="NCBI Taxonomy" id="1071381"/>
    <lineage>
        <taxon>Eukaryota</taxon>
        <taxon>Fungi</taxon>
        <taxon>Dikarya</taxon>
        <taxon>Ascomycota</taxon>
        <taxon>Saccharomycotina</taxon>
        <taxon>Saccharomycetes</taxon>
        <taxon>Saccharomycetales</taxon>
        <taxon>Saccharomycetaceae</taxon>
        <taxon>Tetrapisispora</taxon>
    </lineage>
</organism>
<keyword evidence="4" id="KW-0820">tRNA-binding</keyword>
<dbReference type="InterPro" id="IPR004506">
    <property type="entry name" value="MnmA-like"/>
</dbReference>
<proteinExistence type="inferred from homology"/>
<evidence type="ECO:0000256" key="7">
    <source>
        <dbReference type="ARBA" id="ARBA00022741"/>
    </source>
</evidence>
<dbReference type="Proteomes" id="UP000005666">
    <property type="component" value="Chromosome 1"/>
</dbReference>
<dbReference type="FunFam" id="3.40.50.620:FF:000115">
    <property type="entry name" value="tRNA-specific 2-thiouridylase MnmA"/>
    <property type="match status" value="1"/>
</dbReference>
<keyword evidence="6" id="KW-0819">tRNA processing</keyword>
<dbReference type="GO" id="GO:0103016">
    <property type="term" value="F:tRNA-uridine 2-sulfurtransferase activity"/>
    <property type="evidence" value="ECO:0007669"/>
    <property type="project" value="EnsemblFungi"/>
</dbReference>
<dbReference type="RefSeq" id="XP_003683609.1">
    <property type="nucleotide sequence ID" value="XM_003683561.1"/>
</dbReference>
<dbReference type="InterPro" id="IPR023382">
    <property type="entry name" value="MnmA-like_central_sf"/>
</dbReference>
<accession>G8BMP7</accession>
<dbReference type="HOGENOM" id="CLU_035188_1_2_1"/>
<keyword evidence="5" id="KW-0808">Transferase</keyword>
<evidence type="ECO:0000256" key="1">
    <source>
        <dbReference type="ARBA" id="ARBA00003986"/>
    </source>
</evidence>
<feature type="domain" description="tRNA-specific 2-thiouridylase MnmA-like C-terminal" evidence="12">
    <location>
        <begin position="349"/>
        <end position="411"/>
    </location>
</feature>
<dbReference type="PANTHER" id="PTHR11933:SF5">
    <property type="entry name" value="MITOCHONDRIAL TRNA-SPECIFIC 2-THIOURIDYLASE 1"/>
    <property type="match status" value="1"/>
</dbReference>
<evidence type="ECO:0000256" key="5">
    <source>
        <dbReference type="ARBA" id="ARBA00022679"/>
    </source>
</evidence>
<evidence type="ECO:0000256" key="8">
    <source>
        <dbReference type="ARBA" id="ARBA00022840"/>
    </source>
</evidence>
<keyword evidence="15" id="KW-1185">Reference proteome</keyword>
<comment type="similarity">
    <text evidence="2">Belongs to the MnmA/TRMU family.</text>
</comment>
<evidence type="ECO:0000259" key="12">
    <source>
        <dbReference type="Pfam" id="PF20258"/>
    </source>
</evidence>
<evidence type="ECO:0000256" key="4">
    <source>
        <dbReference type="ARBA" id="ARBA00022555"/>
    </source>
</evidence>
<dbReference type="EC" id="2.8.1.14" evidence="3"/>
<evidence type="ECO:0000256" key="3">
    <source>
        <dbReference type="ARBA" id="ARBA00011953"/>
    </source>
</evidence>
<dbReference type="NCBIfam" id="TIGR00420">
    <property type="entry name" value="trmU"/>
    <property type="match status" value="1"/>
</dbReference>
<dbReference type="PANTHER" id="PTHR11933">
    <property type="entry name" value="TRNA 5-METHYLAMINOMETHYL-2-THIOURIDYLATE -METHYLTRANSFERASE"/>
    <property type="match status" value="1"/>
</dbReference>
<dbReference type="GO" id="GO:0005524">
    <property type="term" value="F:ATP binding"/>
    <property type="evidence" value="ECO:0007669"/>
    <property type="project" value="UniProtKB-KW"/>
</dbReference>
<dbReference type="InterPro" id="IPR046885">
    <property type="entry name" value="MnmA-like_C"/>
</dbReference>
<keyword evidence="10" id="KW-1015">Disulfide bond</keyword>
<evidence type="ECO:0000256" key="6">
    <source>
        <dbReference type="ARBA" id="ARBA00022694"/>
    </source>
</evidence>
<dbReference type="Gene3D" id="3.40.50.620">
    <property type="entry name" value="HUPs"/>
    <property type="match status" value="1"/>
</dbReference>
<evidence type="ECO:0000313" key="14">
    <source>
        <dbReference type="EMBL" id="CCE61175.1"/>
    </source>
</evidence>
<dbReference type="OMA" id="PFYVWDL"/>
<dbReference type="KEGG" id="tpf:TPHA_0A00900"/>
<evidence type="ECO:0000256" key="10">
    <source>
        <dbReference type="ARBA" id="ARBA00023157"/>
    </source>
</evidence>